<name>A0A653B9T2_ECTOL</name>
<evidence type="ECO:0000256" key="9">
    <source>
        <dbReference type="ARBA" id="ARBA00037313"/>
    </source>
</evidence>
<comment type="function">
    <text evidence="9">Could be involved in resistance to puromycin, acriflavine and tetraphenylarsonium chloride.</text>
</comment>
<evidence type="ECO:0000256" key="7">
    <source>
        <dbReference type="ARBA" id="ARBA00023237"/>
    </source>
</evidence>
<dbReference type="NCBIfam" id="TIGR01845">
    <property type="entry name" value="outer_NodT"/>
    <property type="match status" value="1"/>
</dbReference>
<reference evidence="11" key="1">
    <citation type="submission" date="2018-11" db="EMBL/GenBank/DDBJ databases">
        <authorList>
            <consortium name="Genoscope - CEA"/>
            <person name="William W."/>
        </authorList>
    </citation>
    <scope>NUCLEOTIDE SEQUENCE [LARGE SCALE GENOMIC DNA]</scope>
    <source>
        <strain evidence="11">T9AD</strain>
    </source>
</reference>
<accession>A0A653B9T2</accession>
<evidence type="ECO:0000256" key="6">
    <source>
        <dbReference type="ARBA" id="ARBA00023139"/>
    </source>
</evidence>
<keyword evidence="2 10" id="KW-1134">Transmembrane beta strand</keyword>
<evidence type="ECO:0000256" key="4">
    <source>
        <dbReference type="ARBA" id="ARBA00022729"/>
    </source>
</evidence>
<protein>
    <submittedName>
        <fullName evidence="11">RND efflux system, outer membrane lipoprotein, NodT</fullName>
    </submittedName>
</protein>
<keyword evidence="7" id="KW-0998">Cell outer membrane</keyword>
<keyword evidence="8 10" id="KW-0449">Lipoprotein</keyword>
<evidence type="ECO:0000256" key="8">
    <source>
        <dbReference type="ARBA" id="ARBA00023288"/>
    </source>
</evidence>
<comment type="subcellular location">
    <subcellularLocation>
        <location evidence="10">Cell outer membrane</location>
        <topology evidence="10">Lipid-anchor</topology>
    </subcellularLocation>
</comment>
<evidence type="ECO:0000256" key="10">
    <source>
        <dbReference type="RuleBase" id="RU362097"/>
    </source>
</evidence>
<dbReference type="GO" id="GO:0015562">
    <property type="term" value="F:efflux transmembrane transporter activity"/>
    <property type="evidence" value="ECO:0007669"/>
    <property type="project" value="InterPro"/>
</dbReference>
<dbReference type="InterPro" id="IPR010131">
    <property type="entry name" value="MdtP/NodT-like"/>
</dbReference>
<dbReference type="GO" id="GO:0009279">
    <property type="term" value="C:cell outer membrane"/>
    <property type="evidence" value="ECO:0007669"/>
    <property type="project" value="UniProtKB-SubCell"/>
</dbReference>
<organism evidence="11">
    <name type="scientific">Ectopseudomonas oleovorans</name>
    <name type="common">Pseudomonas oleovorans</name>
    <dbReference type="NCBI Taxonomy" id="301"/>
    <lineage>
        <taxon>Bacteria</taxon>
        <taxon>Pseudomonadati</taxon>
        <taxon>Pseudomonadota</taxon>
        <taxon>Gammaproteobacteria</taxon>
        <taxon>Pseudomonadales</taxon>
        <taxon>Pseudomonadaceae</taxon>
        <taxon>Ectopseudomonas</taxon>
    </lineage>
</organism>
<dbReference type="AlphaFoldDB" id="A0A653B9T2"/>
<evidence type="ECO:0000256" key="5">
    <source>
        <dbReference type="ARBA" id="ARBA00023136"/>
    </source>
</evidence>
<dbReference type="PANTHER" id="PTHR30203:SF20">
    <property type="entry name" value="MULTIDRUG RESISTANCE OUTER MEMBRANE PROTEIN MDTP-RELATED"/>
    <property type="match status" value="1"/>
</dbReference>
<proteinExistence type="inferred from homology"/>
<evidence type="ECO:0000256" key="2">
    <source>
        <dbReference type="ARBA" id="ARBA00022452"/>
    </source>
</evidence>
<evidence type="ECO:0000256" key="3">
    <source>
        <dbReference type="ARBA" id="ARBA00022692"/>
    </source>
</evidence>
<sequence length="485" mass="50804">MSRRPSHPLSTACGSIVLTVGLAMLPGCESIPDLGPEPSPANASAFDSNASLPDAAGAWPVEGWWKRFDDAQLNALIAEGLAGSPDIAVAAARVRAADALAQQVGAALLPSVGAEASAGGVQQSENMSPQPQFVPNGIDDVGQVNATFSFDIDLWGRNRAALAAATSEAEATRIDAAQARLMLSTEIASAYTDLAAYHNALDVANRAVQVRAASATLTRDRVRTGLENRASEKQAESREASAHADVETLNEALATTRNRLAALLGAGPDRGRHITRPTLASPRLALPADAGIELIGRRPDIAAARLRAEAAAKRIKVARTEFYPNVNLSALVGVQSLGISTLFGSGSSYGNAGLAISLPIFQGGRLQGRYRGARADYDVAVASYDGTLVAALHSVADLVAVRAATDRQLARRHDAAQAAREAARLTGLRYRAGLDNQIVHLTAEDSMVALDRSVVELEGRRLQLDIALIRALGGGYQEPQTVGNR</sequence>
<dbReference type="PANTHER" id="PTHR30203">
    <property type="entry name" value="OUTER MEMBRANE CATION EFFLUX PROTEIN"/>
    <property type="match status" value="1"/>
</dbReference>
<evidence type="ECO:0000256" key="1">
    <source>
        <dbReference type="ARBA" id="ARBA00007613"/>
    </source>
</evidence>
<evidence type="ECO:0000313" key="11">
    <source>
        <dbReference type="EMBL" id="VDN65402.1"/>
    </source>
</evidence>
<dbReference type="Gene3D" id="2.20.200.10">
    <property type="entry name" value="Outer membrane efflux proteins (OEP)"/>
    <property type="match status" value="1"/>
</dbReference>
<gene>
    <name evidence="11" type="ORF">POT9AD_4427</name>
</gene>
<dbReference type="Gene3D" id="1.20.1600.10">
    <property type="entry name" value="Outer membrane efflux proteins (OEP)"/>
    <property type="match status" value="1"/>
</dbReference>
<dbReference type="InterPro" id="IPR003423">
    <property type="entry name" value="OMP_efflux"/>
</dbReference>
<keyword evidence="4" id="KW-0732">Signal</keyword>
<comment type="similarity">
    <text evidence="1 10">Belongs to the outer membrane factor (OMF) (TC 1.B.17) family.</text>
</comment>
<keyword evidence="3 10" id="KW-0812">Transmembrane</keyword>
<dbReference type="SUPFAM" id="SSF56954">
    <property type="entry name" value="Outer membrane efflux proteins (OEP)"/>
    <property type="match status" value="1"/>
</dbReference>
<dbReference type="EMBL" id="LR130779">
    <property type="protein sequence ID" value="VDN65402.1"/>
    <property type="molecule type" value="Genomic_DNA"/>
</dbReference>
<dbReference type="Pfam" id="PF02321">
    <property type="entry name" value="OEP"/>
    <property type="match status" value="2"/>
</dbReference>
<keyword evidence="6 10" id="KW-0564">Palmitate</keyword>
<keyword evidence="5 10" id="KW-0472">Membrane</keyword>
<dbReference type="OrthoDB" id="9770517at2"/>